<dbReference type="AlphaFoldDB" id="A0A419A005"/>
<sequence>MLMIIGLMGALACAPAQGRGPDTMTLVQAEAPVEERLWDLLQLSELMPVLREESLREARRMEAEGLIEGAGPPWSDTVARIHEPARMRALFLDGVRPALERAEPGLLAQAMAFHASPLGQRVLRLETSARLAMLDEDLDADARATAFLTRDTPRGRQIADLIRAADLIGPNVAGGMNAVIGFSRGFAEGGGYAMPPDPREIVADAWAQRDQIEAETTEWLHAFLTLAYGPLSDEELRAYTEFAASAEGRLLSRLLFSGFDALFGQTAFDMGLAAALRVEGQQL</sequence>
<evidence type="ECO:0000313" key="2">
    <source>
        <dbReference type="Proteomes" id="UP000285530"/>
    </source>
</evidence>
<name>A0A419A005_9RHOB</name>
<evidence type="ECO:0008006" key="3">
    <source>
        <dbReference type="Google" id="ProtNLM"/>
    </source>
</evidence>
<protein>
    <recommendedName>
        <fullName evidence="3">DUF2059 domain-containing protein</fullName>
    </recommendedName>
</protein>
<dbReference type="RefSeq" id="WP_119885482.1">
    <property type="nucleotide sequence ID" value="NZ_CP067169.1"/>
</dbReference>
<gene>
    <name evidence="1" type="ORF">D3P06_04860</name>
</gene>
<evidence type="ECO:0000313" key="1">
    <source>
        <dbReference type="EMBL" id="RJL06112.1"/>
    </source>
</evidence>
<comment type="caution">
    <text evidence="1">The sequence shown here is derived from an EMBL/GenBank/DDBJ whole genome shotgun (WGS) entry which is preliminary data.</text>
</comment>
<accession>A0A419A005</accession>
<dbReference type="EMBL" id="QZEV01000013">
    <property type="protein sequence ID" value="RJL06112.1"/>
    <property type="molecule type" value="Genomic_DNA"/>
</dbReference>
<keyword evidence="2" id="KW-1185">Reference proteome</keyword>
<dbReference type="Proteomes" id="UP000285530">
    <property type="component" value="Unassembled WGS sequence"/>
</dbReference>
<proteinExistence type="predicted"/>
<organism evidence="1 2">
    <name type="scientific">Paracoccus aestuarii</name>
    <dbReference type="NCBI Taxonomy" id="453842"/>
    <lineage>
        <taxon>Bacteria</taxon>
        <taxon>Pseudomonadati</taxon>
        <taxon>Pseudomonadota</taxon>
        <taxon>Alphaproteobacteria</taxon>
        <taxon>Rhodobacterales</taxon>
        <taxon>Paracoccaceae</taxon>
        <taxon>Paracoccus</taxon>
    </lineage>
</organism>
<reference evidence="1 2" key="1">
    <citation type="submission" date="2018-09" db="EMBL/GenBank/DDBJ databases">
        <title>Paracoccus onubensis nov. sp. a moderate halophilic bacterium isolated from Gruta de las Maravillas (Aracena, Spain).</title>
        <authorList>
            <person name="Jurado V."/>
            <person name="Gutierrez-Patricio S."/>
            <person name="Gonzalez-Pimentel J.L."/>
            <person name="Laiz L."/>
            <person name="Saiz-Jimenez C."/>
        </authorList>
    </citation>
    <scope>NUCLEOTIDE SEQUENCE [LARGE SCALE GENOMIC DNA]</scope>
    <source>
        <strain evidence="1 2">DSM 19484</strain>
    </source>
</reference>
<dbReference type="OrthoDB" id="7841298at2"/>